<feature type="domain" description="MurL N-terminal" evidence="2">
    <location>
        <begin position="4"/>
        <end position="282"/>
    </location>
</feature>
<reference evidence="3 4" key="1">
    <citation type="journal article" date="2016" name="Nat. Commun.">
        <title>Thousands of microbial genomes shed light on interconnected biogeochemical processes in an aquifer system.</title>
        <authorList>
            <person name="Anantharaman K."/>
            <person name="Brown C.T."/>
            <person name="Hug L.A."/>
            <person name="Sharon I."/>
            <person name="Castelle C.J."/>
            <person name="Probst A.J."/>
            <person name="Thomas B.C."/>
            <person name="Singh A."/>
            <person name="Wilkins M.J."/>
            <person name="Karaoz U."/>
            <person name="Brodie E.L."/>
            <person name="Williams K.H."/>
            <person name="Hubbard S.S."/>
            <person name="Banfield J.F."/>
        </authorList>
    </citation>
    <scope>NUCLEOTIDE SEQUENCE [LARGE SCALE GENOMIC DNA]</scope>
</reference>
<dbReference type="STRING" id="1797589.A2784_04290"/>
<proteinExistence type="predicted"/>
<comment type="caution">
    <text evidence="3">The sequence shown here is derived from an EMBL/GenBank/DDBJ whole genome shotgun (WGS) entry which is preliminary data.</text>
</comment>
<protein>
    <recommendedName>
        <fullName evidence="5">UDP-N-acetyl-alpha-D-muramoyl-L-alanyl-L-glutamate epimerase</fullName>
    </recommendedName>
</protein>
<dbReference type="Pfam" id="PF26298">
    <property type="entry name" value="MurL_epimerase_C"/>
    <property type="match status" value="1"/>
</dbReference>
<evidence type="ECO:0000259" key="2">
    <source>
        <dbReference type="Pfam" id="PF26299"/>
    </source>
</evidence>
<name>A0A1G1VNR2_9BACT</name>
<dbReference type="Pfam" id="PF26299">
    <property type="entry name" value="MurL_N"/>
    <property type="match status" value="1"/>
</dbReference>
<evidence type="ECO:0008006" key="5">
    <source>
        <dbReference type="Google" id="ProtNLM"/>
    </source>
</evidence>
<evidence type="ECO:0000259" key="1">
    <source>
        <dbReference type="Pfam" id="PF26298"/>
    </source>
</evidence>
<evidence type="ECO:0000313" key="3">
    <source>
        <dbReference type="EMBL" id="OGY17039.1"/>
    </source>
</evidence>
<accession>A0A1G1VNR2</accession>
<evidence type="ECO:0000313" key="4">
    <source>
        <dbReference type="Proteomes" id="UP000177324"/>
    </source>
</evidence>
<dbReference type="Proteomes" id="UP000177324">
    <property type="component" value="Unassembled WGS sequence"/>
</dbReference>
<sequence length="415" mass="47113">MRHPVFRYEKYAFAPQGKDLLINFTFHLPPDITFTPQIIIRQAAKLVSKINPDLLNNLVFHLGLIETLSYWKAACSPQIDIQAGALTAEQTDWWHNLILKGMGEFFYQNRIDFTVPNFLNLISCTRGHFTSRQIPPDNSKFLTLVGGGKDSAVALEVIKNNQQALLLNPTPAALEISQIAGIDSPIIVERSIDPKLLQLNQQGYLNGHTPFSAYLAFLSLLVASLFGFRHIVVANERSSDEANVDYLGHKINHQYSKTLDFEHSFRGYVARYISPSLNYFSLLRPLWEIQIAKIFAQYPQYFSTFKSCNVNRKQNSWCGRCAKCLSTFILLYPFMPQAAISIFGRDLTKDNQLSDLLDHLTGKNLPKPFECVGTIREIKAALHFPQDLKILLKDWGHDKFLPASLKAKLKSLTHV</sequence>
<feature type="domain" description="MurL C-terminal" evidence="1">
    <location>
        <begin position="305"/>
        <end position="386"/>
    </location>
</feature>
<organism evidence="3 4">
    <name type="scientific">Candidatus Chisholmbacteria bacterium RIFCSPHIGHO2_01_FULL_48_12</name>
    <dbReference type="NCBI Taxonomy" id="1797589"/>
    <lineage>
        <taxon>Bacteria</taxon>
        <taxon>Candidatus Chisholmiibacteriota</taxon>
    </lineage>
</organism>
<dbReference type="AlphaFoldDB" id="A0A1G1VNR2"/>
<gene>
    <name evidence="3" type="ORF">A2784_04290</name>
</gene>
<dbReference type="InterPro" id="IPR058741">
    <property type="entry name" value="MurL_C"/>
</dbReference>
<dbReference type="EMBL" id="MHCH01000035">
    <property type="protein sequence ID" value="OGY17039.1"/>
    <property type="molecule type" value="Genomic_DNA"/>
</dbReference>
<dbReference type="InterPro" id="IPR058740">
    <property type="entry name" value="MurL_N"/>
</dbReference>